<feature type="transmembrane region" description="Helical" evidence="1">
    <location>
        <begin position="6"/>
        <end position="28"/>
    </location>
</feature>
<keyword evidence="1" id="KW-0472">Membrane</keyword>
<evidence type="ECO:0000313" key="2">
    <source>
        <dbReference type="EMBL" id="OGZ70106.1"/>
    </source>
</evidence>
<feature type="transmembrane region" description="Helical" evidence="1">
    <location>
        <begin position="66"/>
        <end position="86"/>
    </location>
</feature>
<protein>
    <recommendedName>
        <fullName evidence="4">PQ-loop repeat-containing protein</fullName>
    </recommendedName>
</protein>
<comment type="caution">
    <text evidence="2">The sequence shown here is derived from an EMBL/GenBank/DDBJ whole genome shotgun (WGS) entry which is preliminary data.</text>
</comment>
<evidence type="ECO:0000313" key="3">
    <source>
        <dbReference type="Proteomes" id="UP000176308"/>
    </source>
</evidence>
<accession>A0A1G2I5M6</accession>
<keyword evidence="1" id="KW-0812">Transmembrane</keyword>
<proteinExistence type="predicted"/>
<keyword evidence="1" id="KW-1133">Transmembrane helix</keyword>
<organism evidence="2 3">
    <name type="scientific">Candidatus Staskawiczbacteria bacterium RIFCSPLOWO2_01_FULL_33_9</name>
    <dbReference type="NCBI Taxonomy" id="1802211"/>
    <lineage>
        <taxon>Bacteria</taxon>
        <taxon>Candidatus Staskawicziibacteriota</taxon>
    </lineage>
</organism>
<gene>
    <name evidence="2" type="ORF">A2904_00425</name>
</gene>
<name>A0A1G2I5M6_9BACT</name>
<evidence type="ECO:0000256" key="1">
    <source>
        <dbReference type="SAM" id="Phobius"/>
    </source>
</evidence>
<dbReference type="Proteomes" id="UP000176308">
    <property type="component" value="Unassembled WGS sequence"/>
</dbReference>
<dbReference type="AlphaFoldDB" id="A0A1G2I5M6"/>
<dbReference type="EMBL" id="MHOX01000036">
    <property type="protein sequence ID" value="OGZ70106.1"/>
    <property type="molecule type" value="Genomic_DNA"/>
</dbReference>
<reference evidence="2 3" key="1">
    <citation type="journal article" date="2016" name="Nat. Commun.">
        <title>Thousands of microbial genomes shed light on interconnected biogeochemical processes in an aquifer system.</title>
        <authorList>
            <person name="Anantharaman K."/>
            <person name="Brown C.T."/>
            <person name="Hug L.A."/>
            <person name="Sharon I."/>
            <person name="Castelle C.J."/>
            <person name="Probst A.J."/>
            <person name="Thomas B.C."/>
            <person name="Singh A."/>
            <person name="Wilkins M.J."/>
            <person name="Karaoz U."/>
            <person name="Brodie E.L."/>
            <person name="Williams K.H."/>
            <person name="Hubbard S.S."/>
            <person name="Banfield J.F."/>
        </authorList>
    </citation>
    <scope>NUCLEOTIDE SEQUENCE [LARGE SCALE GENOMIC DNA]</scope>
</reference>
<feature type="transmembrane region" description="Helical" evidence="1">
    <location>
        <begin position="40"/>
        <end position="60"/>
    </location>
</feature>
<evidence type="ECO:0008006" key="4">
    <source>
        <dbReference type="Google" id="ProtNLM"/>
    </source>
</evidence>
<sequence>MSTIFFISIFVSLFSLGLVVVGIPAQIVKNYKEKRSGQPLLTIVIAIGFYVSQIAFFILTNSYLPLLSFAVGLIMWSIVLIQYFLYYKKL</sequence>